<keyword evidence="2" id="KW-0472">Membrane</keyword>
<name>A0A7J3X8J1_THEPE</name>
<gene>
    <name evidence="3" type="ORF">ENM88_07255</name>
</gene>
<keyword evidence="2" id="KW-0812">Transmembrane</keyword>
<evidence type="ECO:0000256" key="2">
    <source>
        <dbReference type="SAM" id="Phobius"/>
    </source>
</evidence>
<protein>
    <recommendedName>
        <fullName evidence="4">Zinc ribbon domain-containing protein</fullName>
    </recommendedName>
</protein>
<accession>A0A7J3X8J1</accession>
<evidence type="ECO:0000313" key="3">
    <source>
        <dbReference type="EMBL" id="HHP05523.1"/>
    </source>
</evidence>
<keyword evidence="2" id="KW-1133">Transmembrane helix</keyword>
<feature type="region of interest" description="Disordered" evidence="1">
    <location>
        <begin position="132"/>
        <end position="158"/>
    </location>
</feature>
<evidence type="ECO:0000256" key="1">
    <source>
        <dbReference type="SAM" id="MobiDB-lite"/>
    </source>
</evidence>
<organism evidence="3">
    <name type="scientific">Thermofilum pendens</name>
    <dbReference type="NCBI Taxonomy" id="2269"/>
    <lineage>
        <taxon>Archaea</taxon>
        <taxon>Thermoproteota</taxon>
        <taxon>Thermoprotei</taxon>
        <taxon>Thermofilales</taxon>
        <taxon>Thermofilaceae</taxon>
        <taxon>Thermofilum</taxon>
    </lineage>
</organism>
<feature type="region of interest" description="Disordered" evidence="1">
    <location>
        <begin position="1"/>
        <end position="21"/>
    </location>
</feature>
<evidence type="ECO:0008006" key="4">
    <source>
        <dbReference type="Google" id="ProtNLM"/>
    </source>
</evidence>
<comment type="caution">
    <text evidence="3">The sequence shown here is derived from an EMBL/GenBank/DDBJ whole genome shotgun (WGS) entry which is preliminary data.</text>
</comment>
<reference evidence="3" key="1">
    <citation type="journal article" date="2020" name="mSystems">
        <title>Genome- and Community-Level Interaction Insights into Carbon Utilization and Element Cycling Functions of Hydrothermarchaeota in Hydrothermal Sediment.</title>
        <authorList>
            <person name="Zhou Z."/>
            <person name="Liu Y."/>
            <person name="Xu W."/>
            <person name="Pan J."/>
            <person name="Luo Z.H."/>
            <person name="Li M."/>
        </authorList>
    </citation>
    <scope>NUCLEOTIDE SEQUENCE [LARGE SCALE GENOMIC DNA]</scope>
    <source>
        <strain evidence="3">SpSt-1125</strain>
    </source>
</reference>
<sequence>MRPRSAARLRQDAGAGGRDPSSDELFSRMIAKAQQRVIIIAASGVVASLALILVMLFLPAVDFALVAPFAAAALAVSACTLASYEVARRVADAYSYKLYARLSSAQLPLVREASRVAEGTHALVRPAVPAVPAAQAPPSTRPSVQQPRPAPLVAQPTTTAAVSQRRETLVRPIRPVQPAPRIQAALAALTPSPTCPQCGRELPYGDLHLLCPFCGFRLK</sequence>
<dbReference type="AlphaFoldDB" id="A0A7J3X8J1"/>
<feature type="transmembrane region" description="Helical" evidence="2">
    <location>
        <begin position="37"/>
        <end position="58"/>
    </location>
</feature>
<proteinExistence type="predicted"/>
<feature type="transmembrane region" description="Helical" evidence="2">
    <location>
        <begin position="64"/>
        <end position="87"/>
    </location>
</feature>
<dbReference type="EMBL" id="DRZM01000210">
    <property type="protein sequence ID" value="HHP05523.1"/>
    <property type="molecule type" value="Genomic_DNA"/>
</dbReference>